<dbReference type="PANTHER" id="PTHR36124">
    <property type="match status" value="1"/>
</dbReference>
<keyword evidence="3" id="KW-1185">Reference proteome</keyword>
<dbReference type="Proteomes" id="UP001498476">
    <property type="component" value="Unassembled WGS sequence"/>
</dbReference>
<evidence type="ECO:0000259" key="1">
    <source>
        <dbReference type="Pfam" id="PF09995"/>
    </source>
</evidence>
<sequence length="362" mass="41898">MTNQDAHEIAFGLIYFDFPLFYDLSVRLALFQTYAVENIAKLLVAVSDLNKWDTLPKRYEDTEIIFSCFATFPPTSAQLHKAIARMNYLHEPYIKCGKISQEDMLYVLYASMSEPVRFINLFEWRQLDDMEAASIATLWKYIGDMMDIDCQSLLQKDEWTDGIEFLEDVSKWASKYEDRYMRPMKEMHDLGQILMQLLLQSHPKFARPLAYPMALVVMGNRLRRAFGFPEPSLVITVLTYSLLLARKLVIRFLCLPRFTPVEYVSQPDEATGRIKHYHYMKEPWFVPGTFWSRWNPESLLTWLSGGMIPGDGGTMMKPEGLLFEDLGPKNTVGRGIERTLELEARVKQKATRGCPFAMGTKT</sequence>
<dbReference type="InterPro" id="IPR018713">
    <property type="entry name" value="MPAB/Lcp_cat_dom"/>
</dbReference>
<dbReference type="Pfam" id="PF09995">
    <property type="entry name" value="MPAB_Lcp_cat"/>
    <property type="match status" value="1"/>
</dbReference>
<name>A0ABR1H187_9HYPO</name>
<evidence type="ECO:0000313" key="3">
    <source>
        <dbReference type="Proteomes" id="UP001498476"/>
    </source>
</evidence>
<protein>
    <recommendedName>
        <fullName evidence="1">ER-bound oxygenase mpaB/mpaB'/Rubber oxygenase catalytic domain-containing protein</fullName>
    </recommendedName>
</protein>
<feature type="domain" description="ER-bound oxygenase mpaB/mpaB'/Rubber oxygenase catalytic" evidence="1">
    <location>
        <begin position="74"/>
        <end position="231"/>
    </location>
</feature>
<proteinExistence type="predicted"/>
<dbReference type="PANTHER" id="PTHR36124:SF1">
    <property type="entry name" value="ER-BOUND OXYGENASE MPAB_MPAB'_RUBBER OXYGENASE CATALYTIC DOMAIN-CONTAINING PROTEIN"/>
    <property type="match status" value="1"/>
</dbReference>
<accession>A0ABR1H187</accession>
<comment type="caution">
    <text evidence="2">The sequence shown here is derived from an EMBL/GenBank/DDBJ whole genome shotgun (WGS) entry which is preliminary data.</text>
</comment>
<organism evidence="2 3">
    <name type="scientific">Neonectria punicea</name>
    <dbReference type="NCBI Taxonomy" id="979145"/>
    <lineage>
        <taxon>Eukaryota</taxon>
        <taxon>Fungi</taxon>
        <taxon>Dikarya</taxon>
        <taxon>Ascomycota</taxon>
        <taxon>Pezizomycotina</taxon>
        <taxon>Sordariomycetes</taxon>
        <taxon>Hypocreomycetidae</taxon>
        <taxon>Hypocreales</taxon>
        <taxon>Nectriaceae</taxon>
        <taxon>Neonectria</taxon>
    </lineage>
</organism>
<gene>
    <name evidence="2" type="ORF">QQX98_006290</name>
</gene>
<reference evidence="2 3" key="1">
    <citation type="journal article" date="2025" name="Microbiol. Resour. Announc.">
        <title>Draft genome sequences for Neonectria magnoliae and Neonectria punicea, canker pathogens of Liriodendron tulipifera and Acer saccharum in West Virginia.</title>
        <authorList>
            <person name="Petronek H.M."/>
            <person name="Kasson M.T."/>
            <person name="Metheny A.M."/>
            <person name="Stauder C.M."/>
            <person name="Lovett B."/>
            <person name="Lynch S.C."/>
            <person name="Garnas J.R."/>
            <person name="Kasson L.R."/>
            <person name="Stajich J.E."/>
        </authorList>
    </citation>
    <scope>NUCLEOTIDE SEQUENCE [LARGE SCALE GENOMIC DNA]</scope>
    <source>
        <strain evidence="2 3">NRRL 64653</strain>
    </source>
</reference>
<evidence type="ECO:0000313" key="2">
    <source>
        <dbReference type="EMBL" id="KAK7414869.1"/>
    </source>
</evidence>
<dbReference type="EMBL" id="JAZAVJ010000093">
    <property type="protein sequence ID" value="KAK7414869.1"/>
    <property type="molecule type" value="Genomic_DNA"/>
</dbReference>
<dbReference type="InterPro" id="IPR046366">
    <property type="entry name" value="MPAB"/>
</dbReference>